<comment type="caution">
    <text evidence="1">The sequence shown here is derived from an EMBL/GenBank/DDBJ whole genome shotgun (WGS) entry which is preliminary data.</text>
</comment>
<dbReference type="NCBIfam" id="TIGR01537">
    <property type="entry name" value="portal_HK97"/>
    <property type="match status" value="1"/>
</dbReference>
<dbReference type="InterPro" id="IPR006944">
    <property type="entry name" value="Phage/GTA_portal"/>
</dbReference>
<evidence type="ECO:0000313" key="2">
    <source>
        <dbReference type="Proteomes" id="UP000466864"/>
    </source>
</evidence>
<name>A0A7X2P6J3_9FIRM</name>
<reference evidence="1 2" key="1">
    <citation type="submission" date="2019-08" db="EMBL/GenBank/DDBJ databases">
        <title>In-depth cultivation of the pig gut microbiome towards novel bacterial diversity and tailored functional studies.</title>
        <authorList>
            <person name="Wylensek D."/>
            <person name="Hitch T.C.A."/>
            <person name="Clavel T."/>
        </authorList>
    </citation>
    <scope>NUCLEOTIDE SEQUENCE [LARGE SCALE GENOMIC DNA]</scope>
    <source>
        <strain evidence="1 2">Oil+RF-744-WCA-WT-13</strain>
    </source>
</reference>
<protein>
    <submittedName>
        <fullName evidence="1">Phage portal protein</fullName>
    </submittedName>
</protein>
<evidence type="ECO:0000313" key="1">
    <source>
        <dbReference type="EMBL" id="MST81134.1"/>
    </source>
</evidence>
<dbReference type="EMBL" id="VUMV01000001">
    <property type="protein sequence ID" value="MST81134.1"/>
    <property type="molecule type" value="Genomic_DNA"/>
</dbReference>
<keyword evidence="2" id="KW-1185">Reference proteome</keyword>
<dbReference type="InterPro" id="IPR006427">
    <property type="entry name" value="Portal_HK97"/>
</dbReference>
<dbReference type="AlphaFoldDB" id="A0A7X2P6J3"/>
<sequence>MGIIDRWKRRRIRNYVESVGLNDSKLLEWLGIDSDRTEAIQEATYFACIKLLSETMGKLPWKYYQDTSSGRIRADPTEMTRLLTLRPNPYMTPSCFWQTTEQLCQEYGNAFVYVQSGLERKGNYGGTWHWRGLWIMRPQDVTIWFDNAGVFGKPNGIHYQYTDPKTGETMLFDSSEVWHFKTWYSRDGGYTGEPVKVILKDTIDSLGMSQKVIANKYKYGMTASMVMQYTDVLDETRIRALQQKFAERLTKPENAGKVIPIPQGMQLQKLDSSFVDSQFYELKKYTALQIAAAFGISPTFLNDYEKASYSNSEAQNIQFLVNTMLPRVKMYEEEINYKGLLPKEQDAGFFYALNTNALLRTDAKTQEEIVTGYVNNGIYTPNEGRRMLQLPDKEGGDILMCNGNYIPITQVGKQYGKEGDNGKD</sequence>
<dbReference type="RefSeq" id="WP_154456930.1">
    <property type="nucleotide sequence ID" value="NZ_VUMV01000001.1"/>
</dbReference>
<dbReference type="Pfam" id="PF04860">
    <property type="entry name" value="Phage_portal"/>
    <property type="match status" value="1"/>
</dbReference>
<accession>A0A7X2P6J3</accession>
<gene>
    <name evidence="1" type="ORF">FYJ60_02135</name>
</gene>
<dbReference type="Proteomes" id="UP000466864">
    <property type="component" value="Unassembled WGS sequence"/>
</dbReference>
<proteinExistence type="predicted"/>
<organism evidence="1 2">
    <name type="scientific">Bilifractor porci</name>
    <dbReference type="NCBI Taxonomy" id="2606636"/>
    <lineage>
        <taxon>Bacteria</taxon>
        <taxon>Bacillati</taxon>
        <taxon>Bacillota</taxon>
        <taxon>Clostridia</taxon>
        <taxon>Lachnospirales</taxon>
        <taxon>Lachnospiraceae</taxon>
        <taxon>Bilifractor</taxon>
    </lineage>
</organism>